<dbReference type="STRING" id="578459.A0A194SDI7"/>
<dbReference type="GO" id="GO:0051015">
    <property type="term" value="F:actin filament binding"/>
    <property type="evidence" value="ECO:0007669"/>
    <property type="project" value="TreeGrafter"/>
</dbReference>
<dbReference type="PANTHER" id="PTHR10829">
    <property type="entry name" value="CORTACTIN AND DREBRIN"/>
    <property type="match status" value="1"/>
</dbReference>
<dbReference type="SUPFAM" id="SSF50729">
    <property type="entry name" value="PH domain-like"/>
    <property type="match status" value="1"/>
</dbReference>
<dbReference type="Proteomes" id="UP000053890">
    <property type="component" value="Unassembled WGS sequence"/>
</dbReference>
<gene>
    <name evidence="4" type="ORF">RHOBADRAFT_50969</name>
</gene>
<evidence type="ECO:0000259" key="2">
    <source>
        <dbReference type="PROSITE" id="PS50003"/>
    </source>
</evidence>
<evidence type="ECO:0000313" key="4">
    <source>
        <dbReference type="EMBL" id="KPV78510.1"/>
    </source>
</evidence>
<organism evidence="4 5">
    <name type="scientific">Rhodotorula graminis (strain WP1)</name>
    <dbReference type="NCBI Taxonomy" id="578459"/>
    <lineage>
        <taxon>Eukaryota</taxon>
        <taxon>Fungi</taxon>
        <taxon>Dikarya</taxon>
        <taxon>Basidiomycota</taxon>
        <taxon>Pucciniomycotina</taxon>
        <taxon>Microbotryomycetes</taxon>
        <taxon>Sporidiobolales</taxon>
        <taxon>Sporidiobolaceae</taxon>
        <taxon>Rhodotorula</taxon>
    </lineage>
</organism>
<dbReference type="RefSeq" id="XP_018274559.1">
    <property type="nucleotide sequence ID" value="XM_018415585.1"/>
</dbReference>
<dbReference type="OMA" id="IMHATEA"/>
<keyword evidence="5" id="KW-1185">Reference proteome</keyword>
<dbReference type="InterPro" id="IPR002108">
    <property type="entry name" value="ADF-H"/>
</dbReference>
<feature type="compositionally biased region" description="Polar residues" evidence="1">
    <location>
        <begin position="166"/>
        <end position="197"/>
    </location>
</feature>
<dbReference type="Pfam" id="PF00241">
    <property type="entry name" value="Cofilin_ADF"/>
    <property type="match status" value="1"/>
</dbReference>
<dbReference type="EMBL" id="KQ474073">
    <property type="protein sequence ID" value="KPV78510.1"/>
    <property type="molecule type" value="Genomic_DNA"/>
</dbReference>
<proteinExistence type="predicted"/>
<dbReference type="AlphaFoldDB" id="A0A194SDI7"/>
<feature type="compositionally biased region" description="Low complexity" evidence="1">
    <location>
        <begin position="276"/>
        <end position="287"/>
    </location>
</feature>
<evidence type="ECO:0000313" key="5">
    <source>
        <dbReference type="Proteomes" id="UP000053890"/>
    </source>
</evidence>
<dbReference type="PROSITE" id="PS51263">
    <property type="entry name" value="ADF_H"/>
    <property type="match status" value="1"/>
</dbReference>
<feature type="region of interest" description="Disordered" evidence="1">
    <location>
        <begin position="335"/>
        <end position="476"/>
    </location>
</feature>
<dbReference type="InterPro" id="IPR001849">
    <property type="entry name" value="PH_domain"/>
</dbReference>
<accession>A0A194SDI7</accession>
<dbReference type="SUPFAM" id="SSF55753">
    <property type="entry name" value="Actin depolymerizing proteins"/>
    <property type="match status" value="1"/>
</dbReference>
<evidence type="ECO:0000256" key="1">
    <source>
        <dbReference type="SAM" id="MobiDB-lite"/>
    </source>
</evidence>
<dbReference type="PROSITE" id="PS50003">
    <property type="entry name" value="PH_DOMAIN"/>
    <property type="match status" value="1"/>
</dbReference>
<feature type="region of interest" description="Disordered" evidence="1">
    <location>
        <begin position="129"/>
        <end position="287"/>
    </location>
</feature>
<feature type="compositionally biased region" description="Basic and acidic residues" evidence="1">
    <location>
        <begin position="355"/>
        <end position="476"/>
    </location>
</feature>
<dbReference type="PANTHER" id="PTHR10829:SF25">
    <property type="entry name" value="DREBRIN-LIKE PROTEIN"/>
    <property type="match status" value="1"/>
</dbReference>
<evidence type="ECO:0008006" key="6">
    <source>
        <dbReference type="Google" id="ProtNLM"/>
    </source>
</evidence>
<feature type="compositionally biased region" description="Polar residues" evidence="1">
    <location>
        <begin position="145"/>
        <end position="158"/>
    </location>
</feature>
<dbReference type="GO" id="GO:0005884">
    <property type="term" value="C:actin filament"/>
    <property type="evidence" value="ECO:0007669"/>
    <property type="project" value="TreeGrafter"/>
</dbReference>
<dbReference type="GO" id="GO:0030833">
    <property type="term" value="P:regulation of actin filament polymerization"/>
    <property type="evidence" value="ECO:0007669"/>
    <property type="project" value="TreeGrafter"/>
</dbReference>
<dbReference type="InterPro" id="IPR011993">
    <property type="entry name" value="PH-like_dom_sf"/>
</dbReference>
<reference evidence="4 5" key="1">
    <citation type="journal article" date="2015" name="Front. Microbiol.">
        <title>Genome sequence of the plant growth promoting endophytic yeast Rhodotorula graminis WP1.</title>
        <authorList>
            <person name="Firrincieli A."/>
            <person name="Otillar R."/>
            <person name="Salamov A."/>
            <person name="Schmutz J."/>
            <person name="Khan Z."/>
            <person name="Redman R.S."/>
            <person name="Fleck N.D."/>
            <person name="Lindquist E."/>
            <person name="Grigoriev I.V."/>
            <person name="Doty S.L."/>
        </authorList>
    </citation>
    <scope>NUCLEOTIDE SEQUENCE [LARGE SCALE GENOMIC DNA]</scope>
    <source>
        <strain evidence="4 5">WP1</strain>
    </source>
</reference>
<dbReference type="GO" id="GO:0030864">
    <property type="term" value="C:cortical actin cytoskeleton"/>
    <property type="evidence" value="ECO:0007669"/>
    <property type="project" value="TreeGrafter"/>
</dbReference>
<dbReference type="OrthoDB" id="2123378at2759"/>
<feature type="domain" description="PH" evidence="2">
    <location>
        <begin position="577"/>
        <end position="675"/>
    </location>
</feature>
<dbReference type="InterPro" id="IPR029006">
    <property type="entry name" value="ADF-H/Gelsolin-like_dom_sf"/>
</dbReference>
<dbReference type="Gene3D" id="3.40.20.10">
    <property type="entry name" value="Severin"/>
    <property type="match status" value="1"/>
</dbReference>
<dbReference type="Gene3D" id="2.30.29.30">
    <property type="entry name" value="Pleckstrin-homology domain (PH domain)/Phosphotyrosine-binding domain (PTB)"/>
    <property type="match status" value="1"/>
</dbReference>
<dbReference type="GeneID" id="28976033"/>
<feature type="domain" description="ADF-H" evidence="3">
    <location>
        <begin position="2"/>
        <end position="124"/>
    </location>
</feature>
<name>A0A194SDI7_RHOGW</name>
<sequence>MALDLSDQALCAAYEDLLRPDGAVNWLVLDYATPTRLSLAARGAHGLEELRAQLVPNRVLFGLLSVEGKVLLWSQIPHAVGGVKRARALVHERTVANAFQGYTATLSVSSPVDLSPDAVAIRLFHQPHLSTSRPRTASPPISPHLPTSTSRQHSSTAGSVRRPSVPESTVSGHGQKPSSPRTAGTSATFATSQQPTRYESAPTAVVAQPDSAARRSLDQSFSPGYPAHLASASLGSRAGHLPGRDAPPPRAHATPLYDSFASTAPRADPTVPPEVRPSSASPPVSPGLLAASPNASGIFESAAAAMLVASASDPSLAGHALSAQGVPVDVAEDDASVARAPPPEPYSAEGTVDAHGGERELQERTRALELEGREDAARLERERRERDAEAAAAHARQESEERTARDEEEAVRRAAESEERARSAAEDETQARRAAEEEYRRQAEAELERERVAEEERRGAAEEEAARRVQDEERQRIEEAAELARREEAVRRAEEERVLHEQRVAEERRLVEEAERARVEEEERTRRAEEEMRLLIERQRAEKQLREQEEARLREEERVRAVEARRSRLVRQRDAGEVMLAGTVNVQGGGSMLWKRRYFRLTASRLDFFKSETDADVPVDSLAVADIERLTSNPEEALVPHAFKATLNDGDERLFYYLSAEETETLVEALQCALRR</sequence>
<evidence type="ECO:0000259" key="3">
    <source>
        <dbReference type="PROSITE" id="PS51263"/>
    </source>
</evidence>
<protein>
    <recommendedName>
        <fullName evidence="6">PH domain-containing protein</fullName>
    </recommendedName>
</protein>
<dbReference type="CDD" id="cd00821">
    <property type="entry name" value="PH"/>
    <property type="match status" value="1"/>
</dbReference>